<dbReference type="HOGENOM" id="CLU_024260_0_0_1"/>
<dbReference type="SUPFAM" id="SSF57756">
    <property type="entry name" value="Retrovirus zinc finger-like domains"/>
    <property type="match status" value="1"/>
</dbReference>
<dbReference type="PROSITE" id="PS50158">
    <property type="entry name" value="ZF_CCHC"/>
    <property type="match status" value="1"/>
</dbReference>
<keyword evidence="6" id="KW-1185">Reference proteome</keyword>
<organism evidence="5 6">
    <name type="scientific">Amanita muscaria (strain Koide BX008)</name>
    <dbReference type="NCBI Taxonomy" id="946122"/>
    <lineage>
        <taxon>Eukaryota</taxon>
        <taxon>Fungi</taxon>
        <taxon>Dikarya</taxon>
        <taxon>Basidiomycota</taxon>
        <taxon>Agaricomycotina</taxon>
        <taxon>Agaricomycetes</taxon>
        <taxon>Agaricomycetidae</taxon>
        <taxon>Agaricales</taxon>
        <taxon>Pluteineae</taxon>
        <taxon>Amanitaceae</taxon>
        <taxon>Amanita</taxon>
    </lineage>
</organism>
<keyword evidence="2" id="KW-0862">Zinc</keyword>
<name>A0A0C2SRC1_AMAMK</name>
<dbReference type="EMBL" id="KN818418">
    <property type="protein sequence ID" value="KIL56509.1"/>
    <property type="molecule type" value="Genomic_DNA"/>
</dbReference>
<feature type="region of interest" description="Disordered" evidence="3">
    <location>
        <begin position="1"/>
        <end position="21"/>
    </location>
</feature>
<feature type="non-terminal residue" evidence="5">
    <location>
        <position position="1"/>
    </location>
</feature>
<evidence type="ECO:0000313" key="6">
    <source>
        <dbReference type="Proteomes" id="UP000054549"/>
    </source>
</evidence>
<keyword evidence="2" id="KW-0479">Metal-binding</keyword>
<dbReference type="Proteomes" id="UP000054549">
    <property type="component" value="Unassembled WGS sequence"/>
</dbReference>
<dbReference type="InterPro" id="IPR036875">
    <property type="entry name" value="Znf_CCHC_sf"/>
</dbReference>
<dbReference type="Gene3D" id="4.10.60.10">
    <property type="entry name" value="Zinc finger, CCHC-type"/>
    <property type="match status" value="1"/>
</dbReference>
<gene>
    <name evidence="5" type="ORF">M378DRAFT_17029</name>
</gene>
<dbReference type="GO" id="GO:0003676">
    <property type="term" value="F:nucleic acid binding"/>
    <property type="evidence" value="ECO:0007669"/>
    <property type="project" value="InterPro"/>
</dbReference>
<accession>A0A0C2SRC1</accession>
<evidence type="ECO:0000256" key="2">
    <source>
        <dbReference type="PROSITE-ProRule" id="PRU00047"/>
    </source>
</evidence>
<keyword evidence="1" id="KW-0507">mRNA processing</keyword>
<feature type="compositionally biased region" description="Basic and acidic residues" evidence="3">
    <location>
        <begin position="191"/>
        <end position="200"/>
    </location>
</feature>
<evidence type="ECO:0000256" key="1">
    <source>
        <dbReference type="ARBA" id="ARBA00022664"/>
    </source>
</evidence>
<evidence type="ECO:0000313" key="5">
    <source>
        <dbReference type="EMBL" id="KIL56509.1"/>
    </source>
</evidence>
<feature type="region of interest" description="Disordered" evidence="3">
    <location>
        <begin position="141"/>
        <end position="250"/>
    </location>
</feature>
<reference evidence="5 6" key="1">
    <citation type="submission" date="2014-04" db="EMBL/GenBank/DDBJ databases">
        <title>Evolutionary Origins and Diversification of the Mycorrhizal Mutualists.</title>
        <authorList>
            <consortium name="DOE Joint Genome Institute"/>
            <consortium name="Mycorrhizal Genomics Consortium"/>
            <person name="Kohler A."/>
            <person name="Kuo A."/>
            <person name="Nagy L.G."/>
            <person name="Floudas D."/>
            <person name="Copeland A."/>
            <person name="Barry K.W."/>
            <person name="Cichocki N."/>
            <person name="Veneault-Fourrey C."/>
            <person name="LaButti K."/>
            <person name="Lindquist E.A."/>
            <person name="Lipzen A."/>
            <person name="Lundell T."/>
            <person name="Morin E."/>
            <person name="Murat C."/>
            <person name="Riley R."/>
            <person name="Ohm R."/>
            <person name="Sun H."/>
            <person name="Tunlid A."/>
            <person name="Henrissat B."/>
            <person name="Grigoriev I.V."/>
            <person name="Hibbett D.S."/>
            <person name="Martin F."/>
        </authorList>
    </citation>
    <scope>NUCLEOTIDE SEQUENCE [LARGE SCALE GENOMIC DNA]</scope>
    <source>
        <strain evidence="5 6">Koide BX008</strain>
    </source>
</reference>
<dbReference type="InterPro" id="IPR001878">
    <property type="entry name" value="Znf_CCHC"/>
</dbReference>
<sequence length="496" mass="56900">SYDCKDDSPQFAKIPSFPGTKDTPPNFAVDWNGQYCLGERDIYFTNNWRYREDQSLVEESHFYTDREPSDPPRIAVKFNREIYLYEREILYRPDAKVFTERGTGLVLTNDIWNIPKNVTKEDLLLHVPFDKKEQLAHLINQQNQQLAAERSKTQSPRNAPAPLRPSKPYSRPSPQEPVASGSSQIQRQRSRKTESPEKSRTSSRQQSPEPRRETPPPRRTPTPPGNPPDDPLTMAAAANNPSKFTFPTPEAFTGEKTRARSWITECETYFTQPGVHLGIPDNRTQVFFCLIKMSGKADFWKRVKLEEYTKEGGTWPTWAVFKTAFIEAFGGDDPKTKALTKLMTMERRRMKNFELYSHLTMLDNLFNESGMTQEDQKIIWLQKTIPNEYFKNIMFDDFDTYASLVTKLKKINKGVERKTFFNVAGIGGGTSSTKDEFAMDVDHLKIAITDVDSKMSDSPCYKCGRKGHWAADCFAKTKAGQGGFKSQGDMRKRRKL</sequence>
<feature type="domain" description="CCHC-type" evidence="4">
    <location>
        <begin position="460"/>
        <end position="473"/>
    </location>
</feature>
<evidence type="ECO:0000256" key="3">
    <source>
        <dbReference type="SAM" id="MobiDB-lite"/>
    </source>
</evidence>
<dbReference type="AlphaFoldDB" id="A0A0C2SRC1"/>
<dbReference type="InParanoid" id="A0A0C2SRC1"/>
<feature type="compositionally biased region" description="Pro residues" evidence="3">
    <location>
        <begin position="217"/>
        <end position="230"/>
    </location>
</feature>
<dbReference type="GO" id="GO:0006397">
    <property type="term" value="P:mRNA processing"/>
    <property type="evidence" value="ECO:0007669"/>
    <property type="project" value="UniProtKB-KW"/>
</dbReference>
<evidence type="ECO:0000259" key="4">
    <source>
        <dbReference type="PROSITE" id="PS50158"/>
    </source>
</evidence>
<keyword evidence="2" id="KW-0863">Zinc-finger</keyword>
<proteinExistence type="predicted"/>
<protein>
    <recommendedName>
        <fullName evidence="4">CCHC-type domain-containing protein</fullName>
    </recommendedName>
</protein>
<dbReference type="SMART" id="SM00343">
    <property type="entry name" value="ZnF_C2HC"/>
    <property type="match status" value="1"/>
</dbReference>
<dbReference type="Pfam" id="PF00098">
    <property type="entry name" value="zf-CCHC"/>
    <property type="match status" value="1"/>
</dbReference>
<dbReference type="GO" id="GO:0008270">
    <property type="term" value="F:zinc ion binding"/>
    <property type="evidence" value="ECO:0007669"/>
    <property type="project" value="UniProtKB-KW"/>
</dbReference>